<protein>
    <submittedName>
        <fullName evidence="1">Galactose mutarotase</fullName>
    </submittedName>
</protein>
<dbReference type="InterPro" id="IPR008183">
    <property type="entry name" value="Aldose_1/G6P_1-epimerase"/>
</dbReference>
<dbReference type="GO" id="GO:0006006">
    <property type="term" value="P:glucose metabolic process"/>
    <property type="evidence" value="ECO:0007669"/>
    <property type="project" value="TreeGrafter"/>
</dbReference>
<evidence type="ECO:0000313" key="1">
    <source>
        <dbReference type="EMBL" id="GLY71981.1"/>
    </source>
</evidence>
<dbReference type="GO" id="GO:0004034">
    <property type="term" value="F:aldose 1-epimerase activity"/>
    <property type="evidence" value="ECO:0007669"/>
    <property type="project" value="TreeGrafter"/>
</dbReference>
<dbReference type="Pfam" id="PF01263">
    <property type="entry name" value="Aldose_epim"/>
    <property type="match status" value="1"/>
</dbReference>
<dbReference type="Proteomes" id="UP001165135">
    <property type="component" value="Unassembled WGS sequence"/>
</dbReference>
<dbReference type="Gene3D" id="2.70.98.10">
    <property type="match status" value="1"/>
</dbReference>
<dbReference type="SUPFAM" id="SSF74650">
    <property type="entry name" value="Galactose mutarotase-like"/>
    <property type="match status" value="1"/>
</dbReference>
<dbReference type="RefSeq" id="WP_285616921.1">
    <property type="nucleotide sequence ID" value="NZ_BSTJ01000001.1"/>
</dbReference>
<name>A0A9W6R9V2_9ACTN</name>
<dbReference type="EMBL" id="BSTJ01000001">
    <property type="protein sequence ID" value="GLY71981.1"/>
    <property type="molecule type" value="Genomic_DNA"/>
</dbReference>
<dbReference type="CDD" id="cd09022">
    <property type="entry name" value="Aldose_epim_Ec_YihR"/>
    <property type="match status" value="1"/>
</dbReference>
<gene>
    <name evidence="1" type="ORF">Airi01_002480</name>
</gene>
<dbReference type="InterPro" id="IPR037480">
    <property type="entry name" value="YihR-like"/>
</dbReference>
<dbReference type="InterPro" id="IPR014718">
    <property type="entry name" value="GH-type_carb-bd"/>
</dbReference>
<dbReference type="PANTHER" id="PTHR10091">
    <property type="entry name" value="ALDOSE-1-EPIMERASE"/>
    <property type="match status" value="1"/>
</dbReference>
<reference evidence="1" key="1">
    <citation type="submission" date="2023-03" db="EMBL/GenBank/DDBJ databases">
        <title>Actinoallomurus iriomotensis NBRC 103681.</title>
        <authorList>
            <person name="Ichikawa N."/>
            <person name="Sato H."/>
            <person name="Tonouchi N."/>
        </authorList>
    </citation>
    <scope>NUCLEOTIDE SEQUENCE</scope>
    <source>
        <strain evidence="1">NBRC 103681</strain>
    </source>
</reference>
<organism evidence="1 2">
    <name type="scientific">Actinoallomurus iriomotensis</name>
    <dbReference type="NCBI Taxonomy" id="478107"/>
    <lineage>
        <taxon>Bacteria</taxon>
        <taxon>Bacillati</taxon>
        <taxon>Actinomycetota</taxon>
        <taxon>Actinomycetes</taxon>
        <taxon>Streptosporangiales</taxon>
        <taxon>Thermomonosporaceae</taxon>
        <taxon>Actinoallomurus</taxon>
    </lineage>
</organism>
<dbReference type="AlphaFoldDB" id="A0A9W6R9V2"/>
<dbReference type="GO" id="GO:0030246">
    <property type="term" value="F:carbohydrate binding"/>
    <property type="evidence" value="ECO:0007669"/>
    <property type="project" value="InterPro"/>
</dbReference>
<comment type="caution">
    <text evidence="1">The sequence shown here is derived from an EMBL/GenBank/DDBJ whole genome shotgun (WGS) entry which is preliminary data.</text>
</comment>
<accession>A0A9W6R9V2</accession>
<dbReference type="InterPro" id="IPR011013">
    <property type="entry name" value="Gal_mutarotase_sf_dom"/>
</dbReference>
<sequence>MTLSGDQYEISAGPYTAIVTEQGASLRALACDGRPLILSHDADEPTPAAAGQLLAPWPNRIDHGRYSFGGETHALPINEGPLDNAIHGLVRFAPWRVAAHERHRVSLTHRLLGYSGYPFRLDLTVEYALDADGGLTVRQSARNAGSRVAPYGHGAHPYLTLGRPLDECELLVTAERYLEIDRRAIPVGAPQDVAGTPYDFREPRRLGATAINNPYTGLVRDGDGRAWIRLSDGEQAVALWAGEGHPWLEVYTRDEVTDETWRTGLGAEPMTCPPNSFVTGVDLIALEPGEETTGVWGVTAG</sequence>
<dbReference type="PANTHER" id="PTHR10091:SF0">
    <property type="entry name" value="GALACTOSE MUTAROTASE"/>
    <property type="match status" value="1"/>
</dbReference>
<proteinExistence type="predicted"/>
<evidence type="ECO:0000313" key="2">
    <source>
        <dbReference type="Proteomes" id="UP001165135"/>
    </source>
</evidence>
<dbReference type="GO" id="GO:0033499">
    <property type="term" value="P:galactose catabolic process via UDP-galactose, Leloir pathway"/>
    <property type="evidence" value="ECO:0007669"/>
    <property type="project" value="TreeGrafter"/>
</dbReference>